<gene>
    <name evidence="1" type="ORF">BSU04_47045</name>
</gene>
<protein>
    <submittedName>
        <fullName evidence="1">Uncharacterized protein</fullName>
    </submittedName>
</protein>
<comment type="caution">
    <text evidence="1">The sequence shown here is derived from an EMBL/GenBank/DDBJ whole genome shotgun (WGS) entry which is preliminary data.</text>
</comment>
<sequence>MDETIVCAHGFCPDHTDLALHNLIAQILKDAQATDAAEVRKFRSQPSFGVSNEFKVIHPIV</sequence>
<proteinExistence type="predicted"/>
<evidence type="ECO:0000313" key="1">
    <source>
        <dbReference type="EMBL" id="OXC71557.1"/>
    </source>
</evidence>
<accession>A0A226WLB0</accession>
<dbReference type="AlphaFoldDB" id="A0A226WLB0"/>
<reference evidence="2" key="1">
    <citation type="submission" date="2017-01" db="EMBL/GenBank/DDBJ databases">
        <title>Genome Analysis of Deinococcus marmoris KOPRI26562.</title>
        <authorList>
            <person name="Kim J.H."/>
            <person name="Oh H.-M."/>
        </authorList>
    </citation>
    <scope>NUCLEOTIDE SEQUENCE [LARGE SCALE GENOMIC DNA]</scope>
    <source>
        <strain evidence="2">PAMC 26633</strain>
    </source>
</reference>
<name>A0A226WLB0_CABSO</name>
<dbReference type="Proteomes" id="UP000214720">
    <property type="component" value="Unassembled WGS sequence"/>
</dbReference>
<organism evidence="1 2">
    <name type="scientific">Caballeronia sordidicola</name>
    <name type="common">Burkholderia sordidicola</name>
    <dbReference type="NCBI Taxonomy" id="196367"/>
    <lineage>
        <taxon>Bacteria</taxon>
        <taxon>Pseudomonadati</taxon>
        <taxon>Pseudomonadota</taxon>
        <taxon>Betaproteobacteria</taxon>
        <taxon>Burkholderiales</taxon>
        <taxon>Burkholderiaceae</taxon>
        <taxon>Caballeronia</taxon>
    </lineage>
</organism>
<dbReference type="EMBL" id="MTHB01000305">
    <property type="protein sequence ID" value="OXC71557.1"/>
    <property type="molecule type" value="Genomic_DNA"/>
</dbReference>
<evidence type="ECO:0000313" key="2">
    <source>
        <dbReference type="Proteomes" id="UP000214720"/>
    </source>
</evidence>